<evidence type="ECO:0000313" key="2">
    <source>
        <dbReference type="EMBL" id="KIW35019.1"/>
    </source>
</evidence>
<feature type="region of interest" description="Disordered" evidence="1">
    <location>
        <begin position="196"/>
        <end position="215"/>
    </location>
</feature>
<dbReference type="InterPro" id="IPR021833">
    <property type="entry name" value="DUF3425"/>
</dbReference>
<name>A0A0D2DGZ8_9EURO</name>
<organism evidence="2 3">
    <name type="scientific">Cladophialophora immunda</name>
    <dbReference type="NCBI Taxonomy" id="569365"/>
    <lineage>
        <taxon>Eukaryota</taxon>
        <taxon>Fungi</taxon>
        <taxon>Dikarya</taxon>
        <taxon>Ascomycota</taxon>
        <taxon>Pezizomycotina</taxon>
        <taxon>Eurotiomycetes</taxon>
        <taxon>Chaetothyriomycetidae</taxon>
        <taxon>Chaetothyriales</taxon>
        <taxon>Herpotrichiellaceae</taxon>
        <taxon>Cladophialophora</taxon>
    </lineage>
</organism>
<gene>
    <name evidence="2" type="ORF">PV07_01746</name>
</gene>
<dbReference type="Proteomes" id="UP000054466">
    <property type="component" value="Unassembled WGS sequence"/>
</dbReference>
<protein>
    <recommendedName>
        <fullName evidence="4">BZIP domain-containing protein</fullName>
    </recommendedName>
</protein>
<keyword evidence="3" id="KW-1185">Reference proteome</keyword>
<feature type="region of interest" description="Disordered" evidence="1">
    <location>
        <begin position="1"/>
        <end position="33"/>
    </location>
</feature>
<dbReference type="PANTHER" id="PTHR37012:SF7">
    <property type="entry name" value="B-ZIP TRANSCRIPTION FACTOR (EUROFUNG)-RELATED"/>
    <property type="match status" value="1"/>
</dbReference>
<dbReference type="HOGENOM" id="CLU_020925_0_0_1"/>
<dbReference type="OrthoDB" id="4369090at2759"/>
<dbReference type="CDD" id="cd14688">
    <property type="entry name" value="bZIP_YAP"/>
    <property type="match status" value="1"/>
</dbReference>
<sequence length="393" mass="44863">MKEGKTGQSDPSKSSQAASTLALKRARDRRAQQAMRDRAKAEIGALRDQVSQLSERLRVQESTYSRDVSHYIRENHELRRRVEDLHLYPLLRPSPFEHGSQSYQRMKGARAPNVRISLDQSILAGLISQKATLGLSPAEGRPLQGSQDPYNSISSASEPDYLRVPLQGPPENPSDRIVQPFVHKMRALVRAPEAEMDFPSPEVRDPPSPTPRLSPSAVQVEVSRVIADIIYTYPEFDTIAKKVACIMSSTSALTWQILRTKEAYDQMLPWMRPTRLQLEVRHSAWLDRVMWPHARDCLIRDPTITFEQYSDAFAPSFSLNWPYSDDDVILEETDPDTGVKSFHVHPAFEEHVRDMKNWTLTGIDSKFWHTFPQLAIAVEESRKEFGGFRDRRG</sequence>
<dbReference type="VEuPathDB" id="FungiDB:PV07_01746"/>
<accession>A0A0D2DGZ8</accession>
<proteinExistence type="predicted"/>
<feature type="compositionally biased region" description="Polar residues" evidence="1">
    <location>
        <begin position="144"/>
        <end position="157"/>
    </location>
</feature>
<evidence type="ECO:0008006" key="4">
    <source>
        <dbReference type="Google" id="ProtNLM"/>
    </source>
</evidence>
<feature type="region of interest" description="Disordered" evidence="1">
    <location>
        <begin position="137"/>
        <end position="157"/>
    </location>
</feature>
<dbReference type="AlphaFoldDB" id="A0A0D2DGZ8"/>
<evidence type="ECO:0000313" key="3">
    <source>
        <dbReference type="Proteomes" id="UP000054466"/>
    </source>
</evidence>
<dbReference type="EMBL" id="KN847040">
    <property type="protein sequence ID" value="KIW35019.1"/>
    <property type="molecule type" value="Genomic_DNA"/>
</dbReference>
<dbReference type="PANTHER" id="PTHR37012">
    <property type="entry name" value="B-ZIP TRANSCRIPTION FACTOR (EUROFUNG)-RELATED"/>
    <property type="match status" value="1"/>
</dbReference>
<dbReference type="Pfam" id="PF11905">
    <property type="entry name" value="DUF3425"/>
    <property type="match status" value="1"/>
</dbReference>
<dbReference type="GeneID" id="27340940"/>
<dbReference type="RefSeq" id="XP_016255235.1">
    <property type="nucleotide sequence ID" value="XM_016388307.1"/>
</dbReference>
<reference evidence="2 3" key="1">
    <citation type="submission" date="2015-01" db="EMBL/GenBank/DDBJ databases">
        <title>The Genome Sequence of Cladophialophora immunda CBS83496.</title>
        <authorList>
            <consortium name="The Broad Institute Genomics Platform"/>
            <person name="Cuomo C."/>
            <person name="de Hoog S."/>
            <person name="Gorbushina A."/>
            <person name="Stielow B."/>
            <person name="Teixiera M."/>
            <person name="Abouelleil A."/>
            <person name="Chapman S.B."/>
            <person name="Priest M."/>
            <person name="Young S.K."/>
            <person name="Wortman J."/>
            <person name="Nusbaum C."/>
            <person name="Birren B."/>
        </authorList>
    </citation>
    <scope>NUCLEOTIDE SEQUENCE [LARGE SCALE GENOMIC DNA]</scope>
    <source>
        <strain evidence="2 3">CBS 83496</strain>
    </source>
</reference>
<feature type="compositionally biased region" description="Polar residues" evidence="1">
    <location>
        <begin position="1"/>
        <end position="19"/>
    </location>
</feature>
<evidence type="ECO:0000256" key="1">
    <source>
        <dbReference type="SAM" id="MobiDB-lite"/>
    </source>
</evidence>